<keyword evidence="2" id="KW-0813">Transport</keyword>
<dbReference type="OrthoDB" id="9757876at2"/>
<dbReference type="PATRIC" id="fig|1838286.3.peg.741"/>
<dbReference type="KEGG" id="obg:Verru16b_00735"/>
<feature type="transmembrane region" description="Helical" evidence="8">
    <location>
        <begin position="851"/>
        <end position="870"/>
    </location>
</feature>
<dbReference type="SUPFAM" id="SSF82693">
    <property type="entry name" value="Multidrug efflux transporter AcrB pore domain, PN1, PN2, PC1 and PC2 subdomains"/>
    <property type="match status" value="3"/>
</dbReference>
<dbReference type="SUPFAM" id="SSF82866">
    <property type="entry name" value="Multidrug efflux transporter AcrB transmembrane domain"/>
    <property type="match status" value="2"/>
</dbReference>
<evidence type="ECO:0000256" key="4">
    <source>
        <dbReference type="ARBA" id="ARBA00022519"/>
    </source>
</evidence>
<organism evidence="9 10">
    <name type="scientific">Lacunisphaera limnophila</name>
    <dbReference type="NCBI Taxonomy" id="1838286"/>
    <lineage>
        <taxon>Bacteria</taxon>
        <taxon>Pseudomonadati</taxon>
        <taxon>Verrucomicrobiota</taxon>
        <taxon>Opitutia</taxon>
        <taxon>Opitutales</taxon>
        <taxon>Opitutaceae</taxon>
        <taxon>Lacunisphaera</taxon>
    </lineage>
</organism>
<dbReference type="FunFam" id="1.20.1640.10:FF:000001">
    <property type="entry name" value="Efflux pump membrane transporter"/>
    <property type="match status" value="1"/>
</dbReference>
<dbReference type="Gene3D" id="3.30.2090.10">
    <property type="entry name" value="Multidrug efflux transporter AcrB TolC docking domain, DN and DC subdomains"/>
    <property type="match status" value="2"/>
</dbReference>
<evidence type="ECO:0000256" key="5">
    <source>
        <dbReference type="ARBA" id="ARBA00022692"/>
    </source>
</evidence>
<feature type="transmembrane region" description="Helical" evidence="8">
    <location>
        <begin position="333"/>
        <end position="352"/>
    </location>
</feature>
<feature type="transmembrane region" description="Helical" evidence="8">
    <location>
        <begin position="877"/>
        <end position="897"/>
    </location>
</feature>
<dbReference type="RefSeq" id="WP_069961011.1">
    <property type="nucleotide sequence ID" value="NZ_CP016094.1"/>
</dbReference>
<gene>
    <name evidence="9" type="primary">ttgB</name>
    <name evidence="9" type="ORF">Verru16b_00735</name>
</gene>
<dbReference type="Gene3D" id="3.30.70.1320">
    <property type="entry name" value="Multidrug efflux transporter AcrB pore domain like"/>
    <property type="match status" value="1"/>
</dbReference>
<dbReference type="AlphaFoldDB" id="A0A1D8AS35"/>
<evidence type="ECO:0000256" key="6">
    <source>
        <dbReference type="ARBA" id="ARBA00022989"/>
    </source>
</evidence>
<dbReference type="Gene3D" id="3.30.70.1440">
    <property type="entry name" value="Multidrug efflux transporter AcrB pore domain"/>
    <property type="match status" value="1"/>
</dbReference>
<proteinExistence type="predicted"/>
<evidence type="ECO:0000256" key="1">
    <source>
        <dbReference type="ARBA" id="ARBA00004429"/>
    </source>
</evidence>
<accession>A0A1D8AS35</accession>
<dbReference type="Gene3D" id="1.20.1640.10">
    <property type="entry name" value="Multidrug efflux transporter AcrB transmembrane domain"/>
    <property type="match status" value="2"/>
</dbReference>
<keyword evidence="3" id="KW-1003">Cell membrane</keyword>
<dbReference type="GO" id="GO:0042910">
    <property type="term" value="F:xenobiotic transmembrane transporter activity"/>
    <property type="evidence" value="ECO:0007669"/>
    <property type="project" value="TreeGrafter"/>
</dbReference>
<keyword evidence="6 8" id="KW-1133">Transmembrane helix</keyword>
<feature type="transmembrane region" description="Helical" evidence="8">
    <location>
        <begin position="903"/>
        <end position="927"/>
    </location>
</feature>
<feature type="transmembrane region" description="Helical" evidence="8">
    <location>
        <begin position="525"/>
        <end position="544"/>
    </location>
</feature>
<dbReference type="SUPFAM" id="SSF82714">
    <property type="entry name" value="Multidrug efflux transporter AcrB TolC docking domain, DN and DC subdomains"/>
    <property type="match status" value="2"/>
</dbReference>
<dbReference type="PANTHER" id="PTHR32063:SF14">
    <property type="entry name" value="BLL4319 PROTEIN"/>
    <property type="match status" value="1"/>
</dbReference>
<evidence type="ECO:0000256" key="2">
    <source>
        <dbReference type="ARBA" id="ARBA00022448"/>
    </source>
</evidence>
<protein>
    <submittedName>
        <fullName evidence="9">Putative efflux pump membrane transporter TtgB</fullName>
    </submittedName>
</protein>
<feature type="transmembrane region" description="Helical" evidence="8">
    <location>
        <begin position="359"/>
        <end position="379"/>
    </location>
</feature>
<keyword evidence="10" id="KW-1185">Reference proteome</keyword>
<evidence type="ECO:0000256" key="7">
    <source>
        <dbReference type="ARBA" id="ARBA00023136"/>
    </source>
</evidence>
<evidence type="ECO:0000256" key="3">
    <source>
        <dbReference type="ARBA" id="ARBA00022475"/>
    </source>
</evidence>
<comment type="subcellular location">
    <subcellularLocation>
        <location evidence="1">Cell inner membrane</location>
        <topology evidence="1">Multi-pass membrane protein</topology>
    </subcellularLocation>
</comment>
<keyword evidence="5 8" id="KW-0812">Transmembrane</keyword>
<keyword evidence="4" id="KW-0997">Cell inner membrane</keyword>
<dbReference type="PRINTS" id="PR00702">
    <property type="entry name" value="ACRIFLAVINRP"/>
</dbReference>
<feature type="transmembrane region" description="Helical" evidence="8">
    <location>
        <begin position="948"/>
        <end position="968"/>
    </location>
</feature>
<feature type="transmembrane region" description="Helical" evidence="8">
    <location>
        <begin position="430"/>
        <end position="450"/>
    </location>
</feature>
<feature type="transmembrane region" description="Helical" evidence="8">
    <location>
        <begin position="980"/>
        <end position="1004"/>
    </location>
</feature>
<evidence type="ECO:0000313" key="10">
    <source>
        <dbReference type="Proteomes" id="UP000095228"/>
    </source>
</evidence>
<dbReference type="InterPro" id="IPR001036">
    <property type="entry name" value="Acrflvin-R"/>
</dbReference>
<dbReference type="STRING" id="1838286.Verru16b_00735"/>
<dbReference type="Pfam" id="PF00873">
    <property type="entry name" value="ACR_tran"/>
    <property type="match status" value="1"/>
</dbReference>
<dbReference type="PANTHER" id="PTHR32063">
    <property type="match status" value="1"/>
</dbReference>
<keyword evidence="7 8" id="KW-0472">Membrane</keyword>
<reference evidence="9 10" key="1">
    <citation type="submission" date="2016-06" db="EMBL/GenBank/DDBJ databases">
        <title>Three novel species with peptidoglycan cell walls form the new genus Lacunisphaera gen. nov. in the family Opitutaceae of the verrucomicrobial subdivision 4.</title>
        <authorList>
            <person name="Rast P."/>
            <person name="Gloeckner I."/>
            <person name="Jogler M."/>
            <person name="Boedeker C."/>
            <person name="Jeske O."/>
            <person name="Wiegand S."/>
            <person name="Reinhardt R."/>
            <person name="Schumann P."/>
            <person name="Rohde M."/>
            <person name="Spring S."/>
            <person name="Gloeckner F.O."/>
            <person name="Jogler C."/>
        </authorList>
    </citation>
    <scope>NUCLEOTIDE SEQUENCE [LARGE SCALE GENOMIC DNA]</scope>
    <source>
        <strain evidence="9 10">IG16b</strain>
    </source>
</reference>
<dbReference type="Gene3D" id="3.30.70.1430">
    <property type="entry name" value="Multidrug efflux transporter AcrB pore domain"/>
    <property type="match status" value="2"/>
</dbReference>
<sequence>MNFTEIFIRRPILATVLNLFLLIAGWQAISALVVRQYPYTSNAVVTVSVAYPGANADLVRGFVTTPLEREISSADGIDYVESISRQNSATISARLRLNYDPNDALTQITAKVNRVKGELPAGAEDPVFDVAVGETTPSAFLGFSSETMQSNQITDYLTRVVQPKLSTVPGVQKADILGGRVFAMRIWLKPERMAALGLGAAQVRAALAAQNYLSAVGQTKGSMLTVNLTAQTDLRSVEGFRDIIIRENDGEIVRLRDIADVVLGAENYDSQVSFSGVNGVFIGISALPTANAIDVIKGIRAALPEIQAQLPPGLEGKIVADFTEFINDSISEVMKTLIEAMVIVIIVIYLFLGSFRSVFIPIVAIPLSLVGACALMLALGFSINLLTLLAMVLAIGLVVDDAIVVVENIHRHIEEGLTPVAAALRGAHELVGPIIAMTITLAAVYAPVGFQTGLTGALFREFAFTLAGSVIISGFVALTLSPMMCSRILRHNPNPRGFEAFLNRTFDRLQSAYERFLHGALNTRAAIFLVAALVFASIIPFFLLTKSELAPSEDSGVVLMSLEAAPTATVEQTLLYSREVVKLIREEYPAETAETFVIVGRGGGPNGAFIGWRLKPWSQRTRSAQVLQQEIQGKLGRIAGARISTFLRPSLPGSAGGLPVQLVIGSTETHPRVAEISGELLQRAMRSGLFVFGDTNLKFDQPQVNLTIDREKAAALGITMQQLGADLGSMLGGGYVNRFAIEGRAYRVVPQVTRLARLNPDQLGDFYISTSKGELVPLASIATPESVVQPRELRRFQQLNSATLSFAPAPGVAQGEALDWLRAEAATFFPQGFTIDYNGDSRVFMQEGSSLLATFVLAVIVIFLVLAAQYESWRDPFIIMMSVPLSIAGAMVFLFFGLATLNIYTQVGLITLVGLITKHGILIVEFANKLQAEQGLTIRQAAEHAAAVRLRPILMTTAAMVLGVLPLLRATGAGAESRFSIGLVIATGMSIGTLFTLFVVPAFYTLLAQDRRQAAAAGLQPAPTPVPHHA</sequence>
<evidence type="ECO:0000313" key="9">
    <source>
        <dbReference type="EMBL" id="AOS43682.1"/>
    </source>
</evidence>
<dbReference type="GO" id="GO:0005886">
    <property type="term" value="C:plasma membrane"/>
    <property type="evidence" value="ECO:0007669"/>
    <property type="project" value="UniProtKB-SubCell"/>
</dbReference>
<dbReference type="InterPro" id="IPR027463">
    <property type="entry name" value="AcrB_DN_DC_subdom"/>
</dbReference>
<dbReference type="EMBL" id="CP016094">
    <property type="protein sequence ID" value="AOS43682.1"/>
    <property type="molecule type" value="Genomic_DNA"/>
</dbReference>
<dbReference type="Proteomes" id="UP000095228">
    <property type="component" value="Chromosome"/>
</dbReference>
<evidence type="ECO:0000256" key="8">
    <source>
        <dbReference type="SAM" id="Phobius"/>
    </source>
</evidence>
<feature type="transmembrane region" description="Helical" evidence="8">
    <location>
        <begin position="385"/>
        <end position="409"/>
    </location>
</feature>
<name>A0A1D8AS35_9BACT</name>
<feature type="transmembrane region" description="Helical" evidence="8">
    <location>
        <begin position="462"/>
        <end position="480"/>
    </location>
</feature>